<protein>
    <submittedName>
        <fullName evidence="6">Uncharacterized protein</fullName>
    </submittedName>
</protein>
<feature type="chain" id="PRO_5034718285" evidence="5">
    <location>
        <begin position="24"/>
        <end position="149"/>
    </location>
</feature>
<comment type="subcellular location">
    <subcellularLocation>
        <location evidence="1">Secreted</location>
    </subcellularLocation>
</comment>
<dbReference type="CDD" id="cd00633">
    <property type="entry name" value="Secretoglobin"/>
    <property type="match status" value="1"/>
</dbReference>
<evidence type="ECO:0000256" key="3">
    <source>
        <dbReference type="ARBA" id="ARBA00022525"/>
    </source>
</evidence>
<evidence type="ECO:0000256" key="1">
    <source>
        <dbReference type="ARBA" id="ARBA00004613"/>
    </source>
</evidence>
<reference evidence="6" key="1">
    <citation type="submission" date="2025-08" db="UniProtKB">
        <authorList>
            <consortium name="Ensembl"/>
        </authorList>
    </citation>
    <scope>IDENTIFICATION</scope>
</reference>
<dbReference type="InterPro" id="IPR053723">
    <property type="entry name" value="Secretoglobin_Domain_sf"/>
</dbReference>
<dbReference type="PANTHER" id="PTHR31708">
    <property type="entry name" value="ABPBG26-RELATED"/>
    <property type="match status" value="1"/>
</dbReference>
<dbReference type="AlphaFoldDB" id="A0A8C6HDF9"/>
<feature type="signal peptide" evidence="5">
    <location>
        <begin position="1"/>
        <end position="23"/>
    </location>
</feature>
<evidence type="ECO:0000313" key="6">
    <source>
        <dbReference type="Ensembl" id="ENSMSIP00000019463.1"/>
    </source>
</evidence>
<dbReference type="Proteomes" id="UP000694415">
    <property type="component" value="Unplaced"/>
</dbReference>
<dbReference type="InterPro" id="IPR015332">
    <property type="entry name" value="CH2-like"/>
</dbReference>
<proteinExistence type="inferred from homology"/>
<dbReference type="GeneTree" id="ENSGT00900000141269"/>
<keyword evidence="7" id="KW-1185">Reference proteome</keyword>
<dbReference type="Pfam" id="PF09252">
    <property type="entry name" value="Feld-I_B"/>
    <property type="match status" value="1"/>
</dbReference>
<dbReference type="PANTHER" id="PTHR31708:SF1">
    <property type="entry name" value="ABPBG11-RELATED"/>
    <property type="match status" value="1"/>
</dbReference>
<name>A0A8C6HDF9_MUSSI</name>
<keyword evidence="4 5" id="KW-0732">Signal</keyword>
<keyword evidence="3" id="KW-0964">Secreted</keyword>
<organism evidence="6 7">
    <name type="scientific">Mus spicilegus</name>
    <name type="common">Mound-building mouse</name>
    <dbReference type="NCBI Taxonomy" id="10103"/>
    <lineage>
        <taxon>Eukaryota</taxon>
        <taxon>Metazoa</taxon>
        <taxon>Chordata</taxon>
        <taxon>Craniata</taxon>
        <taxon>Vertebrata</taxon>
        <taxon>Euteleostomi</taxon>
        <taxon>Mammalia</taxon>
        <taxon>Eutheria</taxon>
        <taxon>Euarchontoglires</taxon>
        <taxon>Glires</taxon>
        <taxon>Rodentia</taxon>
        <taxon>Myomorpha</taxon>
        <taxon>Muroidea</taxon>
        <taxon>Muridae</taxon>
        <taxon>Murinae</taxon>
        <taxon>Mus</taxon>
        <taxon>Mus</taxon>
    </lineage>
</organism>
<dbReference type="InterPro" id="IPR016126">
    <property type="entry name" value="Secretoglobin"/>
</dbReference>
<accession>A0A8C6HDF9</accession>
<evidence type="ECO:0000256" key="2">
    <source>
        <dbReference type="ARBA" id="ARBA00008650"/>
    </source>
</evidence>
<dbReference type="GO" id="GO:0005615">
    <property type="term" value="C:extracellular space"/>
    <property type="evidence" value="ECO:0007669"/>
    <property type="project" value="InterPro"/>
</dbReference>
<dbReference type="Gene3D" id="1.20.920.50">
    <property type="match status" value="1"/>
</dbReference>
<evidence type="ECO:0000313" key="7">
    <source>
        <dbReference type="Proteomes" id="UP000694415"/>
    </source>
</evidence>
<dbReference type="InterPro" id="IPR035960">
    <property type="entry name" value="Secretoglobin_sf"/>
</dbReference>
<reference evidence="6" key="2">
    <citation type="submission" date="2025-09" db="UniProtKB">
        <authorList>
            <consortium name="Ensembl"/>
        </authorList>
    </citation>
    <scope>IDENTIFICATION</scope>
</reference>
<evidence type="ECO:0000256" key="4">
    <source>
        <dbReference type="ARBA" id="ARBA00022729"/>
    </source>
</evidence>
<evidence type="ECO:0000256" key="5">
    <source>
        <dbReference type="SAM" id="SignalP"/>
    </source>
</evidence>
<comment type="similarity">
    <text evidence="2">Belongs to the secretoglobin family.</text>
</comment>
<dbReference type="SUPFAM" id="SSF48201">
    <property type="entry name" value="Uteroglobin-like"/>
    <property type="match status" value="1"/>
</dbReference>
<sequence>MKGTFLVLGLLVTGELSFHTTEACVPFFKGYTSVVSGLRFLMHQELQAFNATAGEKVAFEKIQDCYKEKGLRTVFLEPQIMVIFCLPLLTHATNAVRLCTRDRCNHYYMSCDLQLRTETLPTLVHVKQHAMYTASLFLTLSCSSLPHAG</sequence>
<dbReference type="Ensembl" id="ENSMSIT00000024605.1">
    <property type="protein sequence ID" value="ENSMSIP00000019463.1"/>
    <property type="gene ID" value="ENSMSIG00000016561.1"/>
</dbReference>